<sequence length="137" mass="14685">MSSRSPILGLAALAATLAVAAPAQAAPFVGRVSTPKAQPRADHGWVITVTARTASGRNLRATAFYQFLFDGQVVSTQYPSPGKRAGTAHRPYGFTGRYRDTLLFPARAAGIPLTLRVVIRVAGKGTVKVDRKIRVRR</sequence>
<evidence type="ECO:0000313" key="3">
    <source>
        <dbReference type="Proteomes" id="UP000321805"/>
    </source>
</evidence>
<evidence type="ECO:0000256" key="1">
    <source>
        <dbReference type="SAM" id="SignalP"/>
    </source>
</evidence>
<dbReference type="EMBL" id="CP042430">
    <property type="protein sequence ID" value="QEC46744.1"/>
    <property type="molecule type" value="Genomic_DNA"/>
</dbReference>
<feature type="chain" id="PRO_5022875938" evidence="1">
    <location>
        <begin position="26"/>
        <end position="137"/>
    </location>
</feature>
<evidence type="ECO:0000313" key="2">
    <source>
        <dbReference type="EMBL" id="QEC46744.1"/>
    </source>
</evidence>
<keyword evidence="1" id="KW-0732">Signal</keyword>
<name>A0A5B8U120_9ACTN</name>
<dbReference type="AlphaFoldDB" id="A0A5B8U120"/>
<accession>A0A5B8U120</accession>
<dbReference type="RefSeq" id="WP_146916310.1">
    <property type="nucleotide sequence ID" value="NZ_CP042430.1"/>
</dbReference>
<organism evidence="2 3">
    <name type="scientific">Baekduia soli</name>
    <dbReference type="NCBI Taxonomy" id="496014"/>
    <lineage>
        <taxon>Bacteria</taxon>
        <taxon>Bacillati</taxon>
        <taxon>Actinomycetota</taxon>
        <taxon>Thermoleophilia</taxon>
        <taxon>Solirubrobacterales</taxon>
        <taxon>Baekduiaceae</taxon>
        <taxon>Baekduia</taxon>
    </lineage>
</organism>
<dbReference type="KEGG" id="bsol:FSW04_03515"/>
<dbReference type="Proteomes" id="UP000321805">
    <property type="component" value="Chromosome"/>
</dbReference>
<feature type="signal peptide" evidence="1">
    <location>
        <begin position="1"/>
        <end position="25"/>
    </location>
</feature>
<gene>
    <name evidence="2" type="ORF">FSW04_03515</name>
</gene>
<keyword evidence="3" id="KW-1185">Reference proteome</keyword>
<reference evidence="2 3" key="1">
    <citation type="journal article" date="2018" name="J. Microbiol.">
        <title>Baekduia soli gen. nov., sp. nov., a novel bacterium isolated from the soil of Baekdu Mountain and proposal of a novel family name, Baekduiaceae fam. nov.</title>
        <authorList>
            <person name="An D.S."/>
            <person name="Siddiqi M.Z."/>
            <person name="Kim K.H."/>
            <person name="Yu H.S."/>
            <person name="Im W.T."/>
        </authorList>
    </citation>
    <scope>NUCLEOTIDE SEQUENCE [LARGE SCALE GENOMIC DNA]</scope>
    <source>
        <strain evidence="2 3">BR7-21</strain>
    </source>
</reference>
<proteinExistence type="predicted"/>
<protein>
    <submittedName>
        <fullName evidence="2">Uncharacterized protein</fullName>
    </submittedName>
</protein>